<dbReference type="PANTHER" id="PTHR43883:SF1">
    <property type="entry name" value="GLUCONOKINASE"/>
    <property type="match status" value="1"/>
</dbReference>
<proteinExistence type="predicted"/>
<evidence type="ECO:0000313" key="3">
    <source>
        <dbReference type="EMBL" id="TWB25384.1"/>
    </source>
</evidence>
<comment type="caution">
    <text evidence="3">The sequence shown here is derived from an EMBL/GenBank/DDBJ whole genome shotgun (WGS) entry which is preliminary data.</text>
</comment>
<dbReference type="Pfam" id="PF01636">
    <property type="entry name" value="APH"/>
    <property type="match status" value="1"/>
</dbReference>
<dbReference type="SUPFAM" id="SSF52540">
    <property type="entry name" value="P-loop containing nucleoside triphosphate hydrolases"/>
    <property type="match status" value="1"/>
</dbReference>
<protein>
    <recommendedName>
        <fullName evidence="2">Aminoglycoside phosphotransferase domain-containing protein</fullName>
    </recommendedName>
</protein>
<dbReference type="InterPro" id="IPR027417">
    <property type="entry name" value="P-loop_NTPase"/>
</dbReference>
<dbReference type="EMBL" id="VITO01000010">
    <property type="protein sequence ID" value="TWB25384.1"/>
    <property type="molecule type" value="Genomic_DNA"/>
</dbReference>
<dbReference type="AlphaFoldDB" id="A0A560FUU7"/>
<dbReference type="SUPFAM" id="SSF56112">
    <property type="entry name" value="Protein kinase-like (PK-like)"/>
    <property type="match status" value="1"/>
</dbReference>
<organism evidence="3 4">
    <name type="scientific">Nitrospirillum amazonense</name>
    <dbReference type="NCBI Taxonomy" id="28077"/>
    <lineage>
        <taxon>Bacteria</taxon>
        <taxon>Pseudomonadati</taxon>
        <taxon>Pseudomonadota</taxon>
        <taxon>Alphaproteobacteria</taxon>
        <taxon>Rhodospirillales</taxon>
        <taxon>Azospirillaceae</taxon>
        <taxon>Nitrospirillum</taxon>
    </lineage>
</organism>
<feature type="region of interest" description="Disordered" evidence="1">
    <location>
        <begin position="532"/>
        <end position="569"/>
    </location>
</feature>
<dbReference type="Pfam" id="PF13671">
    <property type="entry name" value="AAA_33"/>
    <property type="match status" value="1"/>
</dbReference>
<keyword evidence="4" id="KW-1185">Reference proteome</keyword>
<accession>A0A560FUU7</accession>
<feature type="domain" description="Aminoglycoside phosphotransferase" evidence="2">
    <location>
        <begin position="118"/>
        <end position="286"/>
    </location>
</feature>
<dbReference type="InterPro" id="IPR011009">
    <property type="entry name" value="Kinase-like_dom_sf"/>
</dbReference>
<dbReference type="Proteomes" id="UP000316545">
    <property type="component" value="Unassembled WGS sequence"/>
</dbReference>
<evidence type="ECO:0000259" key="2">
    <source>
        <dbReference type="Pfam" id="PF01636"/>
    </source>
</evidence>
<evidence type="ECO:0000313" key="4">
    <source>
        <dbReference type="Proteomes" id="UP000316545"/>
    </source>
</evidence>
<dbReference type="InterPro" id="IPR052732">
    <property type="entry name" value="Cell-binding_unc_protein"/>
</dbReference>
<reference evidence="3 4" key="1">
    <citation type="submission" date="2019-06" db="EMBL/GenBank/DDBJ databases">
        <title>Genomic Encyclopedia of Type Strains, Phase IV (KMG-V): Genome sequencing to study the core and pangenomes of soil and plant-associated prokaryotes.</title>
        <authorList>
            <person name="Whitman W."/>
        </authorList>
    </citation>
    <scope>NUCLEOTIDE SEQUENCE [LARGE SCALE GENOMIC DNA]</scope>
    <source>
        <strain evidence="3 4">BR 11865</strain>
    </source>
</reference>
<sequence length="569" mass="61276">MDDQTETLAFLAHPESFGARGRVERIDTHISHVFLAGDRAYKLKRAVRYSYLDYSTVERRRHFCLAELAVNRRFAPNLYLGLRPVLHTPDGLTLGPEWAAGEDEPPLPPDQVVDWLLVMRRFDQDALLDRMATQGRLTPQLMLDLADRLARLHRAQPGRTEGGGAQGLAEAIAITRANLKPGDAFSAADIRVWNTKVQAALLAQGGLLDARRDAGRVRDCHGDLHLGNVCLVDGTPTPFDAIEFDPALACTDVLYDLAFLLMDLCFRDRADLASLVLNRYLDVTGEDMAGREGQALGGLPALPLFLSVRAAVRAQVTAAAARRQTTPTQKTAGAVEANRYLQLALDFLRRDRPRVVAVGGFSGTGKSTLARALAPLLGTAPGARVLRTDVIRKQLFGLAPEEPLTNEAYSPAVSAAVYDRLRTQAAACLAAGRSVILDAVFADPAERALAADVAARAHVRFTGLWLQAPEAVLAERLHRRSQAAARDASDADMPVLLSQMRKGAGEVRWAILDAGPTPATVLRQAEALLLPPAGEAGRPSAGRPTAGTPTGRPKAGRMIASPGPFPGMR</sequence>
<dbReference type="Gene3D" id="3.90.1200.10">
    <property type="match status" value="1"/>
</dbReference>
<gene>
    <name evidence="3" type="ORF">FBZ88_110141</name>
</gene>
<dbReference type="Gene3D" id="3.40.50.300">
    <property type="entry name" value="P-loop containing nucleotide triphosphate hydrolases"/>
    <property type="match status" value="1"/>
</dbReference>
<evidence type="ECO:0000256" key="1">
    <source>
        <dbReference type="SAM" id="MobiDB-lite"/>
    </source>
</evidence>
<dbReference type="PANTHER" id="PTHR43883">
    <property type="entry name" value="SLR0207 PROTEIN"/>
    <property type="match status" value="1"/>
</dbReference>
<dbReference type="RefSeq" id="WP_145618289.1">
    <property type="nucleotide sequence ID" value="NZ_VITO01000010.1"/>
</dbReference>
<dbReference type="InterPro" id="IPR002575">
    <property type="entry name" value="Aminoglycoside_PTrfase"/>
</dbReference>
<name>A0A560FUU7_9PROT</name>